<dbReference type="SUPFAM" id="SSF116965">
    <property type="entry name" value="Hypothetical protein MPN330"/>
    <property type="match status" value="1"/>
</dbReference>
<dbReference type="Proteomes" id="UP000294650">
    <property type="component" value="Unassembled WGS sequence"/>
</dbReference>
<dbReference type="AlphaFoldDB" id="A0A4R3N761"/>
<sequence length="327" mass="39249">MKRKHQGVVIFPKWKKQLEKSSIEALKEKKYREALAYIEKLEKFEAASNEILTGKIISLIELRRYDEAIELCQQLMENDDGDYYKYLHIYLTILFQASEYQEVIQILDDLFQQNKVPYTYEKTFNQLYELSQKFAGEHIQTGDHKNLKNIIHSLKQGSLKEQWQSLSLIRREDAIRHMEDIKPLLIDEKLNPVIKTGILQWLHEQKIDIECDVEKFGEIHRVNPGELKDILDQDFAREILFYLEELEQSNPTLLEIARQILYRFLYVLYPFLPRTNRSEIIARAVQELAMDYLNEERENESVDETLQYWKERISCFEEKYFLPLERE</sequence>
<accession>A0A4R3N761</accession>
<gene>
    <name evidence="1" type="ORF">EDD68_104183</name>
</gene>
<evidence type="ECO:0000313" key="1">
    <source>
        <dbReference type="EMBL" id="TCT25108.1"/>
    </source>
</evidence>
<dbReference type="RefSeq" id="WP_132371267.1">
    <property type="nucleotide sequence ID" value="NZ_SMAN01000004.1"/>
</dbReference>
<dbReference type="OrthoDB" id="2961242at2"/>
<dbReference type="Gene3D" id="1.25.40.10">
    <property type="entry name" value="Tetratricopeptide repeat domain"/>
    <property type="match status" value="1"/>
</dbReference>
<protein>
    <submittedName>
        <fullName evidence="1">Tetratricopeptide repeat protein</fullName>
    </submittedName>
</protein>
<reference evidence="1 2" key="1">
    <citation type="submission" date="2019-03" db="EMBL/GenBank/DDBJ databases">
        <title>Genomic Encyclopedia of Type Strains, Phase IV (KMG-IV): sequencing the most valuable type-strain genomes for metagenomic binning, comparative biology and taxonomic classification.</title>
        <authorList>
            <person name="Goeker M."/>
        </authorList>
    </citation>
    <scope>NUCLEOTIDE SEQUENCE [LARGE SCALE GENOMIC DNA]</scope>
    <source>
        <strain evidence="1 2">DSM 25894</strain>
    </source>
</reference>
<keyword evidence="2" id="KW-1185">Reference proteome</keyword>
<organism evidence="1 2">
    <name type="scientific">Melghiribacillus thermohalophilus</name>
    <dbReference type="NCBI Taxonomy" id="1324956"/>
    <lineage>
        <taxon>Bacteria</taxon>
        <taxon>Bacillati</taxon>
        <taxon>Bacillota</taxon>
        <taxon>Bacilli</taxon>
        <taxon>Bacillales</taxon>
        <taxon>Bacillaceae</taxon>
        <taxon>Melghiribacillus</taxon>
    </lineage>
</organism>
<dbReference type="EMBL" id="SMAN01000004">
    <property type="protein sequence ID" value="TCT25108.1"/>
    <property type="molecule type" value="Genomic_DNA"/>
</dbReference>
<evidence type="ECO:0000313" key="2">
    <source>
        <dbReference type="Proteomes" id="UP000294650"/>
    </source>
</evidence>
<proteinExistence type="predicted"/>
<name>A0A4R3N761_9BACI</name>
<comment type="caution">
    <text evidence="1">The sequence shown here is derived from an EMBL/GenBank/DDBJ whole genome shotgun (WGS) entry which is preliminary data.</text>
</comment>
<dbReference type="InterPro" id="IPR011990">
    <property type="entry name" value="TPR-like_helical_dom_sf"/>
</dbReference>